<dbReference type="STRING" id="648757.Rvan_3173"/>
<name>E3I1J4_RHOVT</name>
<evidence type="ECO:0000313" key="2">
    <source>
        <dbReference type="Proteomes" id="UP000001399"/>
    </source>
</evidence>
<accession>E3I1J4</accession>
<evidence type="ECO:0000313" key="1">
    <source>
        <dbReference type="EMBL" id="ADP72369.1"/>
    </source>
</evidence>
<protein>
    <submittedName>
        <fullName evidence="1">Uncharacterized protein</fullName>
    </submittedName>
</protein>
<dbReference type="KEGG" id="rva:Rvan_3173"/>
<dbReference type="Proteomes" id="UP000001399">
    <property type="component" value="Chromosome"/>
</dbReference>
<dbReference type="EMBL" id="CP002292">
    <property type="protein sequence ID" value="ADP72369.1"/>
    <property type="molecule type" value="Genomic_DNA"/>
</dbReference>
<sequence length="120" mass="13466">MIVTFKKKITRPKDASVPIGHDALVEAALQIEAPETSLPAPAGWTEPYDSELGDIVHEIENADLEETLSDIDSSANLYDKTAFRMGGRLLRVKREGWFAPYSSFNEWLEKGKGIRRARAY</sequence>
<dbReference type="AlphaFoldDB" id="E3I1J4"/>
<gene>
    <name evidence="1" type="ordered locus">Rvan_3173</name>
</gene>
<organism evidence="1 2">
    <name type="scientific">Rhodomicrobium vannielii (strain ATCC 17100 / DSM 162 / LMG 4299 / NCIMB 10020 / ATH 3.1.1)</name>
    <dbReference type="NCBI Taxonomy" id="648757"/>
    <lineage>
        <taxon>Bacteria</taxon>
        <taxon>Pseudomonadati</taxon>
        <taxon>Pseudomonadota</taxon>
        <taxon>Alphaproteobacteria</taxon>
        <taxon>Hyphomicrobiales</taxon>
        <taxon>Hyphomicrobiaceae</taxon>
        <taxon>Rhodomicrobium</taxon>
    </lineage>
</organism>
<dbReference type="HOGENOM" id="CLU_2047929_0_0_5"/>
<keyword evidence="2" id="KW-1185">Reference proteome</keyword>
<reference evidence="2" key="1">
    <citation type="journal article" date="2011" name="J. Bacteriol.">
        <title>Genome sequences of eight morphologically diverse alphaproteobacteria.</title>
        <authorList>
            <consortium name="US DOE Joint Genome Institute"/>
            <person name="Brown P.J."/>
            <person name="Kysela D.T."/>
            <person name="Buechlein A."/>
            <person name="Hemmerich C."/>
            <person name="Brun Y.V."/>
        </authorList>
    </citation>
    <scope>NUCLEOTIDE SEQUENCE [LARGE SCALE GENOMIC DNA]</scope>
    <source>
        <strain evidence="2">ATCC 17100 / ATH 3.1.1 / DSM 162 / LMG 4299</strain>
    </source>
</reference>
<proteinExistence type="predicted"/>